<accession>A0AAV2ZRJ2</accession>
<dbReference type="SUPFAM" id="SSF48452">
    <property type="entry name" value="TPR-like"/>
    <property type="match status" value="3"/>
</dbReference>
<dbReference type="InterPro" id="IPR019734">
    <property type="entry name" value="TPR_rpt"/>
</dbReference>
<dbReference type="EMBL" id="DYDO01000012">
    <property type="protein sequence ID" value="DBA15215.1"/>
    <property type="molecule type" value="Genomic_DNA"/>
</dbReference>
<evidence type="ECO:0000256" key="1">
    <source>
        <dbReference type="ARBA" id="ARBA00022737"/>
    </source>
</evidence>
<dbReference type="FunFam" id="1.25.40.10:FF:000032">
    <property type="entry name" value="Interferon-induced protein with tetratricopeptide repeats 5"/>
    <property type="match status" value="1"/>
</dbReference>
<dbReference type="AlphaFoldDB" id="A0AAV2ZRJ2"/>
<dbReference type="PROSITE" id="PS50005">
    <property type="entry name" value="TPR"/>
    <property type="match status" value="3"/>
</dbReference>
<reference evidence="5" key="1">
    <citation type="thesis" date="2020" institute="ProQuest LLC" country="789 East Eisenhower Parkway, Ann Arbor, MI, USA">
        <title>Comparative Genomics and Chromosome Evolution.</title>
        <authorList>
            <person name="Mudd A.B."/>
        </authorList>
    </citation>
    <scope>NUCLEOTIDE SEQUENCE</scope>
    <source>
        <strain evidence="5">1538</strain>
        <tissue evidence="5">Blood</tissue>
    </source>
</reference>
<dbReference type="InterPro" id="IPR011990">
    <property type="entry name" value="TPR-like_helical_dom_sf"/>
</dbReference>
<gene>
    <name evidence="5" type="ORF">GDO54_004459</name>
</gene>
<feature type="repeat" description="TPR" evidence="4">
    <location>
        <begin position="319"/>
        <end position="352"/>
    </location>
</feature>
<organism evidence="5 6">
    <name type="scientific">Pyxicephalus adspersus</name>
    <name type="common">African bullfrog</name>
    <dbReference type="NCBI Taxonomy" id="30357"/>
    <lineage>
        <taxon>Eukaryota</taxon>
        <taxon>Metazoa</taxon>
        <taxon>Chordata</taxon>
        <taxon>Craniata</taxon>
        <taxon>Vertebrata</taxon>
        <taxon>Euteleostomi</taxon>
        <taxon>Amphibia</taxon>
        <taxon>Batrachia</taxon>
        <taxon>Anura</taxon>
        <taxon>Neobatrachia</taxon>
        <taxon>Ranoidea</taxon>
        <taxon>Pyxicephalidae</taxon>
        <taxon>Pyxicephalinae</taxon>
        <taxon>Pyxicephalus</taxon>
    </lineage>
</organism>
<sequence>MDIDNVEERIYEQIEFLNYDNKHRMYNLLAYLKHLKGDNDEAILQLQKAETLIQVNNSLDGLNVERIVMYGNYAWVFYHESQFMKSFAYVKKVDNILKKYESPSMQNTLLLEIYSEKSWIYFTCSGENCEKSYEKAAEYFEKVLELDPENPDLNSGYAIVVYRLENINLSKNQTDRSVSLLRKAVQLNPNDRVLKTLLALKYEDLGIYWQAEKLIKEALKGPECPFVLRYVAKFYRRKHMNHQAITLLEKALDLTPKSASLHYQLGICYKKVTEQSERSEYQTRLNGHPAETYTEQKAKAISKARFFFERAVELKTTFVTAYMVLAKVYVKAGEYQKAEETFHKTLSMKNITSIEKQELHYSWACYERDDKNSQSEAIRHLKEAIMIKKQSFFRKDAMEDLKSLAETLITHKSDDPTGFGLLGFIHQQDSQDNLATEYYRKASQLDPGNQEYLQALSTLQPTFSCPHDN</sequence>
<dbReference type="SMART" id="SM00028">
    <property type="entry name" value="TPR"/>
    <property type="match status" value="6"/>
</dbReference>
<dbReference type="Pfam" id="PF13181">
    <property type="entry name" value="TPR_8"/>
    <property type="match status" value="2"/>
</dbReference>
<evidence type="ECO:0000256" key="2">
    <source>
        <dbReference type="ARBA" id="ARBA00022803"/>
    </source>
</evidence>
<dbReference type="GO" id="GO:0005829">
    <property type="term" value="C:cytosol"/>
    <property type="evidence" value="ECO:0007669"/>
    <property type="project" value="TreeGrafter"/>
</dbReference>
<evidence type="ECO:0000256" key="4">
    <source>
        <dbReference type="PROSITE-ProRule" id="PRU00339"/>
    </source>
</evidence>
<evidence type="ECO:0000256" key="3">
    <source>
        <dbReference type="ARBA" id="ARBA00038336"/>
    </source>
</evidence>
<dbReference type="GO" id="GO:0051607">
    <property type="term" value="P:defense response to virus"/>
    <property type="evidence" value="ECO:0007669"/>
    <property type="project" value="TreeGrafter"/>
</dbReference>
<name>A0AAV2ZRJ2_PYXAD</name>
<comment type="similarity">
    <text evidence="3">Belongs to the IFIT family.</text>
</comment>
<dbReference type="Proteomes" id="UP001181693">
    <property type="component" value="Unassembled WGS sequence"/>
</dbReference>
<evidence type="ECO:0000313" key="6">
    <source>
        <dbReference type="Proteomes" id="UP001181693"/>
    </source>
</evidence>
<dbReference type="PANTHER" id="PTHR10271:SF0">
    <property type="entry name" value="INTERFERON-INDUCED PROTEIN WITH TETRATRICOPEPTIDE REPEATS 5"/>
    <property type="match status" value="1"/>
</dbReference>
<proteinExistence type="inferred from homology"/>
<evidence type="ECO:0000313" key="5">
    <source>
        <dbReference type="EMBL" id="DBA15215.1"/>
    </source>
</evidence>
<dbReference type="Gene3D" id="1.25.40.10">
    <property type="entry name" value="Tetratricopeptide repeat domain"/>
    <property type="match status" value="3"/>
</dbReference>
<keyword evidence="6" id="KW-1185">Reference proteome</keyword>
<dbReference type="Pfam" id="PF13176">
    <property type="entry name" value="TPR_7"/>
    <property type="match status" value="1"/>
</dbReference>
<feature type="repeat" description="TPR" evidence="4">
    <location>
        <begin position="158"/>
        <end position="191"/>
    </location>
</feature>
<dbReference type="PANTHER" id="PTHR10271">
    <property type="entry name" value="INTERFERON-INDUCED PROTEIN WITH TETRATRICOPEPTIDE REPEATS"/>
    <property type="match status" value="1"/>
</dbReference>
<protein>
    <submittedName>
        <fullName evidence="5">Uncharacterized protein</fullName>
    </submittedName>
</protein>
<comment type="caution">
    <text evidence="5">The sequence shown here is derived from an EMBL/GenBank/DDBJ whole genome shotgun (WGS) entry which is preliminary data.</text>
</comment>
<feature type="repeat" description="TPR" evidence="4">
    <location>
        <begin position="416"/>
        <end position="449"/>
    </location>
</feature>
<keyword evidence="1" id="KW-0677">Repeat</keyword>
<keyword evidence="2 4" id="KW-0802">TPR repeat</keyword>